<dbReference type="RefSeq" id="XP_010472725.1">
    <property type="nucleotide sequence ID" value="XM_010474423.1"/>
</dbReference>
<reference evidence="4" key="1">
    <citation type="journal article" date="2014" name="Nat. Commun.">
        <title>The emerging biofuel crop Camelina sativa retains a highly undifferentiated hexaploid genome structure.</title>
        <authorList>
            <person name="Kagale S."/>
            <person name="Koh C."/>
            <person name="Nixon J."/>
            <person name="Bollina V."/>
            <person name="Clarke W.E."/>
            <person name="Tuteja R."/>
            <person name="Spillane C."/>
            <person name="Robinson S.J."/>
            <person name="Links M.G."/>
            <person name="Clarke C."/>
            <person name="Higgins E.E."/>
            <person name="Huebert T."/>
            <person name="Sharpe A.G."/>
            <person name="Parkin I.A."/>
        </authorList>
    </citation>
    <scope>NUCLEOTIDE SEQUENCE [LARGE SCALE GENOMIC DNA]</scope>
    <source>
        <strain evidence="4">cv. DH55</strain>
    </source>
</reference>
<dbReference type="InterPro" id="IPR036047">
    <property type="entry name" value="F-box-like_dom_sf"/>
</dbReference>
<protein>
    <submittedName>
        <fullName evidence="5">F-box protein At3g23950</fullName>
    </submittedName>
</protein>
<dbReference type="GeneID" id="104752312"/>
<dbReference type="InterPro" id="IPR001810">
    <property type="entry name" value="F-box_dom"/>
</dbReference>
<evidence type="ECO:0000256" key="1">
    <source>
        <dbReference type="SAM" id="Phobius"/>
    </source>
</evidence>
<organism evidence="4 5">
    <name type="scientific">Camelina sativa</name>
    <name type="common">False flax</name>
    <name type="synonym">Myagrum sativum</name>
    <dbReference type="NCBI Taxonomy" id="90675"/>
    <lineage>
        <taxon>Eukaryota</taxon>
        <taxon>Viridiplantae</taxon>
        <taxon>Streptophyta</taxon>
        <taxon>Embryophyta</taxon>
        <taxon>Tracheophyta</taxon>
        <taxon>Spermatophyta</taxon>
        <taxon>Magnoliopsida</taxon>
        <taxon>eudicotyledons</taxon>
        <taxon>Gunneridae</taxon>
        <taxon>Pentapetalae</taxon>
        <taxon>rosids</taxon>
        <taxon>malvids</taxon>
        <taxon>Brassicales</taxon>
        <taxon>Brassicaceae</taxon>
        <taxon>Camelineae</taxon>
        <taxon>Camelina</taxon>
    </lineage>
</organism>
<sequence>MEKKIKLVVHEEALARLSLRSLARFILVCKEWKSLINSGLFREFYESLNTSSSSSVSWSIMNRRNQTLALEIVGHHGCKRWGLTDSLGSYMHHKSDTPMRKTCILSCTDGIVLLYTETIEGAPMYHVGNPLLQQWVHIPFSPHLTVFDVVRLQENIFFSDTGLVTKMEKGIVVGYKVVWILVSFVVSANLSFLIYSSETGEWKTENVHFLRSMLWTRLKYSVSLNGILHWISSIGSDIDASYVVSYDFYNGSDVCHTIPFPDLYELYPQTRHFKTTITTSVGFVVYCNVFSDNGVPTIKVWRLISTDDHPNAWQLSWKVNTNFEFGADYFPVVMHPLNCEILYLWSRNKNALVLLNLRTHKFRLYKESPPEEKVKNADGCIMRFNGCKEYMDSIYSIYVNGILGCVHNLYFSAYVLPRWLNPLPQRSS</sequence>
<evidence type="ECO:0000259" key="3">
    <source>
        <dbReference type="Pfam" id="PF24750"/>
    </source>
</evidence>
<feature type="domain" description="F-box protein At3g26010-like beta-propeller" evidence="3">
    <location>
        <begin position="56"/>
        <end position="425"/>
    </location>
</feature>
<dbReference type="InterPro" id="IPR055290">
    <property type="entry name" value="At3g26010-like"/>
</dbReference>
<dbReference type="Proteomes" id="UP000694864">
    <property type="component" value="Chromosome 2"/>
</dbReference>
<dbReference type="SUPFAM" id="SSF81383">
    <property type="entry name" value="F-box domain"/>
    <property type="match status" value="1"/>
</dbReference>
<feature type="domain" description="F-box" evidence="2">
    <location>
        <begin position="9"/>
        <end position="39"/>
    </location>
</feature>
<proteinExistence type="predicted"/>
<evidence type="ECO:0000259" key="2">
    <source>
        <dbReference type="Pfam" id="PF00646"/>
    </source>
</evidence>
<accession>A0ABM0WLC1</accession>
<reference evidence="5" key="2">
    <citation type="submission" date="2025-08" db="UniProtKB">
        <authorList>
            <consortium name="RefSeq"/>
        </authorList>
    </citation>
    <scope>IDENTIFICATION</scope>
    <source>
        <tissue evidence="5">Leaf</tissue>
    </source>
</reference>
<dbReference type="Pfam" id="PF24750">
    <property type="entry name" value="b-prop_At3g26010-like"/>
    <property type="match status" value="1"/>
</dbReference>
<keyword evidence="1" id="KW-1133">Transmembrane helix</keyword>
<dbReference type="InterPro" id="IPR056592">
    <property type="entry name" value="Beta-prop_At3g26010-like"/>
</dbReference>
<keyword evidence="1" id="KW-0812">Transmembrane</keyword>
<feature type="transmembrane region" description="Helical" evidence="1">
    <location>
        <begin position="177"/>
        <end position="195"/>
    </location>
</feature>
<dbReference type="PANTHER" id="PTHR35546">
    <property type="entry name" value="F-BOX PROTEIN INTERACTION DOMAIN PROTEIN-RELATED"/>
    <property type="match status" value="1"/>
</dbReference>
<keyword evidence="4" id="KW-1185">Reference proteome</keyword>
<gene>
    <name evidence="5" type="primary">LOC104752312</name>
</gene>
<keyword evidence="1" id="KW-0472">Membrane</keyword>
<name>A0ABM0WLC1_CAMSA</name>
<dbReference type="PANTHER" id="PTHR35546:SF70">
    <property type="entry name" value="F-BOX PROTEIN INTERACTION DOMAIN PROTEIN"/>
    <property type="match status" value="1"/>
</dbReference>
<evidence type="ECO:0000313" key="4">
    <source>
        <dbReference type="Proteomes" id="UP000694864"/>
    </source>
</evidence>
<evidence type="ECO:0000313" key="5">
    <source>
        <dbReference type="RefSeq" id="XP_010472725.1"/>
    </source>
</evidence>
<dbReference type="Pfam" id="PF00646">
    <property type="entry name" value="F-box"/>
    <property type="match status" value="1"/>
</dbReference>